<dbReference type="EMBL" id="JASNJE010000031">
    <property type="protein sequence ID" value="MDK3075148.1"/>
    <property type="molecule type" value="Genomic_DNA"/>
</dbReference>
<feature type="compositionally biased region" description="Polar residues" evidence="1">
    <location>
        <begin position="140"/>
        <end position="149"/>
    </location>
</feature>
<name>A0ABT7FJA1_9RHOB</name>
<feature type="compositionally biased region" description="Basic and acidic residues" evidence="1">
    <location>
        <begin position="154"/>
        <end position="165"/>
    </location>
</feature>
<evidence type="ECO:0000256" key="1">
    <source>
        <dbReference type="SAM" id="MobiDB-lite"/>
    </source>
</evidence>
<dbReference type="Proteomes" id="UP001227126">
    <property type="component" value="Unassembled WGS sequence"/>
</dbReference>
<gene>
    <name evidence="2" type="ORF">QO034_18835</name>
</gene>
<proteinExistence type="predicted"/>
<keyword evidence="3" id="KW-1185">Reference proteome</keyword>
<accession>A0ABT7FJA1</accession>
<reference evidence="2 3" key="1">
    <citation type="submission" date="2023-05" db="EMBL/GenBank/DDBJ databases">
        <title>Sedimentitalea sp. nov. JM2-8.</title>
        <authorList>
            <person name="Huang J."/>
        </authorList>
    </citation>
    <scope>NUCLEOTIDE SEQUENCE [LARGE SCALE GENOMIC DNA]</scope>
    <source>
        <strain evidence="2 3">JM2-8</strain>
    </source>
</reference>
<protein>
    <submittedName>
        <fullName evidence="2">Uncharacterized protein</fullName>
    </submittedName>
</protein>
<evidence type="ECO:0000313" key="3">
    <source>
        <dbReference type="Proteomes" id="UP001227126"/>
    </source>
</evidence>
<sequence length="183" mass="19951">MRDFVWIIARDRVDQTPVPYGMWSGIGTISASVIDPLTGSPVSRTFVGAGGLVEISPVPMTANMTVQSVTVSLSHLADANDLIRAYDIRQARIEVWRGMFTPSMQQISAAVPRFVGFIDEASIPTPAENQIGSADLTCVSHSQEMSRSNPATRSDADTRRRDPTDTFRLHAAAVGTWEVNWSS</sequence>
<comment type="caution">
    <text evidence="2">The sequence shown here is derived from an EMBL/GenBank/DDBJ whole genome shotgun (WGS) entry which is preliminary data.</text>
</comment>
<organism evidence="2 3">
    <name type="scientific">Sedimentitalea xiamensis</name>
    <dbReference type="NCBI Taxonomy" id="3050037"/>
    <lineage>
        <taxon>Bacteria</taxon>
        <taxon>Pseudomonadati</taxon>
        <taxon>Pseudomonadota</taxon>
        <taxon>Alphaproteobacteria</taxon>
        <taxon>Rhodobacterales</taxon>
        <taxon>Paracoccaceae</taxon>
        <taxon>Sedimentitalea</taxon>
    </lineage>
</organism>
<feature type="region of interest" description="Disordered" evidence="1">
    <location>
        <begin position="140"/>
        <end position="165"/>
    </location>
</feature>
<evidence type="ECO:0000313" key="2">
    <source>
        <dbReference type="EMBL" id="MDK3075148.1"/>
    </source>
</evidence>